<dbReference type="AlphaFoldDB" id="A0A377XKI5"/>
<dbReference type="EMBL" id="UGLH01000006">
    <property type="protein sequence ID" value="STT82454.1"/>
    <property type="molecule type" value="Genomic_DNA"/>
</dbReference>
<dbReference type="GO" id="GO:0009244">
    <property type="term" value="P:lipopolysaccharide core region biosynthetic process"/>
    <property type="evidence" value="ECO:0007669"/>
    <property type="project" value="TreeGrafter"/>
</dbReference>
<protein>
    <submittedName>
        <fullName evidence="1">Lipopolysaccharide heptosyltransferase I</fullName>
        <ecNumber evidence="1">2.-.-.-</ecNumber>
    </submittedName>
</protein>
<organism evidence="1 2">
    <name type="scientific">Klebsiella pneumoniae</name>
    <dbReference type="NCBI Taxonomy" id="573"/>
    <lineage>
        <taxon>Bacteria</taxon>
        <taxon>Pseudomonadati</taxon>
        <taxon>Pseudomonadota</taxon>
        <taxon>Gammaproteobacteria</taxon>
        <taxon>Enterobacterales</taxon>
        <taxon>Enterobacteriaceae</taxon>
        <taxon>Klebsiella/Raoultella group</taxon>
        <taxon>Klebsiella</taxon>
        <taxon>Klebsiella pneumoniae complex</taxon>
    </lineage>
</organism>
<dbReference type="Proteomes" id="UP000254340">
    <property type="component" value="Unassembled WGS sequence"/>
</dbReference>
<dbReference type="GO" id="GO:0008713">
    <property type="term" value="F:ADP-heptose-lipopolysaccharide heptosyltransferase activity"/>
    <property type="evidence" value="ECO:0007669"/>
    <property type="project" value="TreeGrafter"/>
</dbReference>
<dbReference type="GO" id="GO:0005829">
    <property type="term" value="C:cytosol"/>
    <property type="evidence" value="ECO:0007669"/>
    <property type="project" value="TreeGrafter"/>
</dbReference>
<dbReference type="SUPFAM" id="SSF53756">
    <property type="entry name" value="UDP-Glycosyltransferase/glycogen phosphorylase"/>
    <property type="match status" value="1"/>
</dbReference>
<reference evidence="1 2" key="1">
    <citation type="submission" date="2018-06" db="EMBL/GenBank/DDBJ databases">
        <authorList>
            <consortium name="Pathogen Informatics"/>
            <person name="Doyle S."/>
        </authorList>
    </citation>
    <scope>NUCLEOTIDE SEQUENCE [LARGE SCALE GENOMIC DNA]</scope>
    <source>
        <strain evidence="1 2">NCTC5047</strain>
    </source>
</reference>
<keyword evidence="1" id="KW-0808">Transferase</keyword>
<gene>
    <name evidence="1" type="primary">rfaC_2</name>
    <name evidence="1" type="ORF">NCTC5047_03421</name>
</gene>
<dbReference type="EC" id="2.-.-.-" evidence="1"/>
<accession>A0A377XKI5</accession>
<name>A0A377XKI5_KLEPN</name>
<dbReference type="Gene3D" id="3.40.50.2000">
    <property type="entry name" value="Glycogen Phosphorylase B"/>
    <property type="match status" value="1"/>
</dbReference>
<dbReference type="InterPro" id="IPR051199">
    <property type="entry name" value="LPS_LOS_Heptosyltrfase"/>
</dbReference>
<dbReference type="PANTHER" id="PTHR30160:SF19">
    <property type="entry name" value="LIPOPOLYSACCHARIDE HEPTOSYLTRANSFERASE 1"/>
    <property type="match status" value="1"/>
</dbReference>
<sequence>MRVLIVKTSSMGDVLHTLPALTDAAQAIPGIRFDWVVEEGFAQIPSWHKSVERVIPVAIRRWRKAWFSAPIKAERQTFREAVQAGKSMTPSSTPRGW</sequence>
<evidence type="ECO:0000313" key="2">
    <source>
        <dbReference type="Proteomes" id="UP000254340"/>
    </source>
</evidence>
<dbReference type="PANTHER" id="PTHR30160">
    <property type="entry name" value="TETRAACYLDISACCHARIDE 4'-KINASE-RELATED"/>
    <property type="match status" value="1"/>
</dbReference>
<proteinExistence type="predicted"/>
<evidence type="ECO:0000313" key="1">
    <source>
        <dbReference type="EMBL" id="STT82454.1"/>
    </source>
</evidence>